<proteinExistence type="predicted"/>
<dbReference type="AlphaFoldDB" id="A0AAU9I912"/>
<evidence type="ECO:0000313" key="2">
    <source>
        <dbReference type="Proteomes" id="UP001162131"/>
    </source>
</evidence>
<comment type="caution">
    <text evidence="1">The sequence shown here is derived from an EMBL/GenBank/DDBJ whole genome shotgun (WGS) entry which is preliminary data.</text>
</comment>
<keyword evidence="2" id="KW-1185">Reference proteome</keyword>
<gene>
    <name evidence="1" type="ORF">BSTOLATCC_MIC3857</name>
</gene>
<name>A0AAU9I912_9CILI</name>
<protein>
    <submittedName>
        <fullName evidence="1">Uncharacterized protein</fullName>
    </submittedName>
</protein>
<dbReference type="Proteomes" id="UP001162131">
    <property type="component" value="Unassembled WGS sequence"/>
</dbReference>
<accession>A0AAU9I912</accession>
<reference evidence="1" key="1">
    <citation type="submission" date="2021-09" db="EMBL/GenBank/DDBJ databases">
        <authorList>
            <consortium name="AG Swart"/>
            <person name="Singh M."/>
            <person name="Singh A."/>
            <person name="Seah K."/>
            <person name="Emmerich C."/>
        </authorList>
    </citation>
    <scope>NUCLEOTIDE SEQUENCE</scope>
    <source>
        <strain evidence="1">ATCC30299</strain>
    </source>
</reference>
<organism evidence="1 2">
    <name type="scientific">Blepharisma stoltei</name>
    <dbReference type="NCBI Taxonomy" id="1481888"/>
    <lineage>
        <taxon>Eukaryota</taxon>
        <taxon>Sar</taxon>
        <taxon>Alveolata</taxon>
        <taxon>Ciliophora</taxon>
        <taxon>Postciliodesmatophora</taxon>
        <taxon>Heterotrichea</taxon>
        <taxon>Heterotrichida</taxon>
        <taxon>Blepharismidae</taxon>
        <taxon>Blepharisma</taxon>
    </lineage>
</organism>
<evidence type="ECO:0000313" key="1">
    <source>
        <dbReference type="EMBL" id="CAG9311569.1"/>
    </source>
</evidence>
<dbReference type="EMBL" id="CAJZBQ010000004">
    <property type="protein sequence ID" value="CAG9311569.1"/>
    <property type="molecule type" value="Genomic_DNA"/>
</dbReference>
<sequence>MERFWEIEERIWVIFKEIGKLRFLDFSSKRKKLLTEGCFIISMQKFIWKQTNYKLLMKLAEQEIRGYWRFEQQWENLAAFPRISYSKYFMISLNLNFRF</sequence>